<feature type="region of interest" description="Disordered" evidence="1">
    <location>
        <begin position="149"/>
        <end position="179"/>
    </location>
</feature>
<comment type="caution">
    <text evidence="2">The sequence shown here is derived from an EMBL/GenBank/DDBJ whole genome shotgun (WGS) entry which is preliminary data.</text>
</comment>
<organism evidence="2 3">
    <name type="scientific">Venustampulla echinocandica</name>
    <dbReference type="NCBI Taxonomy" id="2656787"/>
    <lineage>
        <taxon>Eukaryota</taxon>
        <taxon>Fungi</taxon>
        <taxon>Dikarya</taxon>
        <taxon>Ascomycota</taxon>
        <taxon>Pezizomycotina</taxon>
        <taxon>Leotiomycetes</taxon>
        <taxon>Helotiales</taxon>
        <taxon>Pleuroascaceae</taxon>
        <taxon>Venustampulla</taxon>
    </lineage>
</organism>
<dbReference type="Proteomes" id="UP000254866">
    <property type="component" value="Unassembled WGS sequence"/>
</dbReference>
<feature type="compositionally biased region" description="Acidic residues" evidence="1">
    <location>
        <begin position="152"/>
        <end position="161"/>
    </location>
</feature>
<protein>
    <submittedName>
        <fullName evidence="2">Uncharacterized protein</fullName>
    </submittedName>
</protein>
<name>A0A370TQG4_9HELO</name>
<feature type="compositionally biased region" description="Low complexity" evidence="1">
    <location>
        <begin position="162"/>
        <end position="177"/>
    </location>
</feature>
<dbReference type="AlphaFoldDB" id="A0A370TQG4"/>
<dbReference type="RefSeq" id="XP_031870414.1">
    <property type="nucleotide sequence ID" value="XM_032013814.1"/>
</dbReference>
<dbReference type="GeneID" id="43598040"/>
<evidence type="ECO:0000313" key="3">
    <source>
        <dbReference type="Proteomes" id="UP000254866"/>
    </source>
</evidence>
<keyword evidence="3" id="KW-1185">Reference proteome</keyword>
<evidence type="ECO:0000313" key="2">
    <source>
        <dbReference type="EMBL" id="RDL37758.1"/>
    </source>
</evidence>
<reference evidence="2 3" key="1">
    <citation type="journal article" date="2018" name="IMA Fungus">
        <title>IMA Genome-F 9: Draft genome sequence of Annulohypoxylon stygium, Aspergillus mulundensis, Berkeleyomyces basicola (syn. Thielaviopsis basicola), Ceratocystis smalleyi, two Cercospora beticola strains, Coleophoma cylindrospora, Fusarium fracticaudum, Phialophora cf. hyalina, and Morchella septimelata.</title>
        <authorList>
            <person name="Wingfield B.D."/>
            <person name="Bills G.F."/>
            <person name="Dong Y."/>
            <person name="Huang W."/>
            <person name="Nel W.J."/>
            <person name="Swalarsk-Parry B.S."/>
            <person name="Vaghefi N."/>
            <person name="Wilken P.M."/>
            <person name="An Z."/>
            <person name="de Beer Z.W."/>
            <person name="De Vos L."/>
            <person name="Chen L."/>
            <person name="Duong T.A."/>
            <person name="Gao Y."/>
            <person name="Hammerbacher A."/>
            <person name="Kikkert J.R."/>
            <person name="Li Y."/>
            <person name="Li H."/>
            <person name="Li K."/>
            <person name="Li Q."/>
            <person name="Liu X."/>
            <person name="Ma X."/>
            <person name="Naidoo K."/>
            <person name="Pethybridge S.J."/>
            <person name="Sun J."/>
            <person name="Steenkamp E.T."/>
            <person name="van der Nest M.A."/>
            <person name="van Wyk S."/>
            <person name="Wingfield M.J."/>
            <person name="Xiong C."/>
            <person name="Yue Q."/>
            <person name="Zhang X."/>
        </authorList>
    </citation>
    <scope>NUCLEOTIDE SEQUENCE [LARGE SCALE GENOMIC DNA]</scope>
    <source>
        <strain evidence="2 3">BP 5553</strain>
    </source>
</reference>
<accession>A0A370TQG4</accession>
<evidence type="ECO:0000256" key="1">
    <source>
        <dbReference type="SAM" id="MobiDB-lite"/>
    </source>
</evidence>
<gene>
    <name evidence="2" type="ORF">BP5553_05191</name>
</gene>
<feature type="region of interest" description="Disordered" evidence="1">
    <location>
        <begin position="1"/>
        <end position="21"/>
    </location>
</feature>
<dbReference type="OrthoDB" id="3437804at2759"/>
<dbReference type="STRING" id="2656787.A0A370TQG4"/>
<dbReference type="EMBL" id="NPIC01000003">
    <property type="protein sequence ID" value="RDL37758.1"/>
    <property type="molecule type" value="Genomic_DNA"/>
</dbReference>
<sequence length="207" mass="22981">MTPLLHKDVADRRPKLDPEPGVVTLGDLTDDKHKQHCISDHALGMVYVAIHGGRLSKKKADMFETCFVRGVKIRKLHVPHGRPCLDPDGRALLLDDNTGRALTGGAENGNVLTSQYTVRTVSSHPRYKKWLGYLLHGKHFERVSVEDNARVEDDDSVEDNASDVADAGGSDSESGGDIPHADLQEFGFQYMNRPMARRLTNLLKPYL</sequence>
<proteinExistence type="predicted"/>
<feature type="compositionally biased region" description="Basic and acidic residues" evidence="1">
    <location>
        <begin position="1"/>
        <end position="18"/>
    </location>
</feature>